<evidence type="ECO:0000313" key="2">
    <source>
        <dbReference type="Proteomes" id="UP001551176"/>
    </source>
</evidence>
<dbReference type="RefSeq" id="WP_359358622.1">
    <property type="nucleotide sequence ID" value="NZ_JBEYXV010000032.1"/>
</dbReference>
<dbReference type="SUPFAM" id="SSF56784">
    <property type="entry name" value="HAD-like"/>
    <property type="match status" value="1"/>
</dbReference>
<organism evidence="1 2">
    <name type="scientific">Streptomyces atriruber</name>
    <dbReference type="NCBI Taxonomy" id="545121"/>
    <lineage>
        <taxon>Bacteria</taxon>
        <taxon>Bacillati</taxon>
        <taxon>Actinomycetota</taxon>
        <taxon>Actinomycetes</taxon>
        <taxon>Kitasatosporales</taxon>
        <taxon>Streptomycetaceae</taxon>
        <taxon>Streptomyces</taxon>
    </lineage>
</organism>
<dbReference type="EMBL" id="JBEYXV010000032">
    <property type="protein sequence ID" value="MEU6826898.1"/>
    <property type="molecule type" value="Genomic_DNA"/>
</dbReference>
<reference evidence="1 2" key="1">
    <citation type="submission" date="2024-06" db="EMBL/GenBank/DDBJ databases">
        <title>The Natural Products Discovery Center: Release of the First 8490 Sequenced Strains for Exploring Actinobacteria Biosynthetic Diversity.</title>
        <authorList>
            <person name="Kalkreuter E."/>
            <person name="Kautsar S.A."/>
            <person name="Yang D."/>
            <person name="Bader C.D."/>
            <person name="Teijaro C.N."/>
            <person name="Fluegel L."/>
            <person name="Davis C.M."/>
            <person name="Simpson J.R."/>
            <person name="Lauterbach L."/>
            <person name="Steele A.D."/>
            <person name="Gui C."/>
            <person name="Meng S."/>
            <person name="Li G."/>
            <person name="Viehrig K."/>
            <person name="Ye F."/>
            <person name="Su P."/>
            <person name="Kiefer A.F."/>
            <person name="Nichols A."/>
            <person name="Cepeda A.J."/>
            <person name="Yan W."/>
            <person name="Fan B."/>
            <person name="Jiang Y."/>
            <person name="Adhikari A."/>
            <person name="Zheng C.-J."/>
            <person name="Schuster L."/>
            <person name="Cowan T.M."/>
            <person name="Smanski M.J."/>
            <person name="Chevrette M.G."/>
            <person name="De Carvalho L.P.S."/>
            <person name="Shen B."/>
        </authorList>
    </citation>
    <scope>NUCLEOTIDE SEQUENCE [LARGE SCALE GENOMIC DNA]</scope>
    <source>
        <strain evidence="1 2">NPDC046838</strain>
    </source>
</reference>
<dbReference type="Gene3D" id="3.40.50.1000">
    <property type="entry name" value="HAD superfamily/HAD-like"/>
    <property type="match status" value="1"/>
</dbReference>
<name>A0ABV3C0V3_9ACTN</name>
<sequence>MAGREGAVGSGAGADGAVEPGAGAGAGAGVGGLGHVRLVGVNIDGVLLNDSFGPVIRRLVESRGGVYGAELEQALLSQSQRVAARAAAEVLGGSAEELLAAYFEERERYLVEHPVRVLAGAHQLLERLRGLGVSVVCYGGLERAHFDRYLGDVAGLFDAPGYVCTNDFRPGIREITEEVFGLRLDQAVFIDDVGRVAQAARELGVAFIGHPSDWEGGFQRPLMERVGVRHVVRSLGEIDEALLRRVDAEAAAGRSWPAPGE</sequence>
<comment type="caution">
    <text evidence="1">The sequence shown here is derived from an EMBL/GenBank/DDBJ whole genome shotgun (WGS) entry which is preliminary data.</text>
</comment>
<dbReference type="InterPro" id="IPR036412">
    <property type="entry name" value="HAD-like_sf"/>
</dbReference>
<dbReference type="InterPro" id="IPR023214">
    <property type="entry name" value="HAD_sf"/>
</dbReference>
<protein>
    <submittedName>
        <fullName evidence="1">HAD family phosphatase</fullName>
    </submittedName>
</protein>
<keyword evidence="2" id="KW-1185">Reference proteome</keyword>
<evidence type="ECO:0000313" key="1">
    <source>
        <dbReference type="EMBL" id="MEU6826898.1"/>
    </source>
</evidence>
<proteinExistence type="predicted"/>
<accession>A0ABV3C0V3</accession>
<gene>
    <name evidence="1" type="ORF">ABZ921_40365</name>
</gene>
<dbReference type="Proteomes" id="UP001551176">
    <property type="component" value="Unassembled WGS sequence"/>
</dbReference>